<organism evidence="2 3">
    <name type="scientific">Drosophila yakuba</name>
    <name type="common">Fruit fly</name>
    <dbReference type="NCBI Taxonomy" id="7245"/>
    <lineage>
        <taxon>Eukaryota</taxon>
        <taxon>Metazoa</taxon>
        <taxon>Ecdysozoa</taxon>
        <taxon>Arthropoda</taxon>
        <taxon>Hexapoda</taxon>
        <taxon>Insecta</taxon>
        <taxon>Pterygota</taxon>
        <taxon>Neoptera</taxon>
        <taxon>Endopterygota</taxon>
        <taxon>Diptera</taxon>
        <taxon>Brachycera</taxon>
        <taxon>Muscomorpha</taxon>
        <taxon>Ephydroidea</taxon>
        <taxon>Drosophilidae</taxon>
        <taxon>Drosophila</taxon>
        <taxon>Sophophora</taxon>
    </lineage>
</organism>
<dbReference type="KEGG" id="dya:Dyak_GE27304"/>
<gene>
    <name evidence="2" type="primary">Dyak\GE27304</name>
    <name evidence="2" type="synonym">GE27304</name>
    <name evidence="2" type="ORF">Dyak_GE27304</name>
</gene>
<dbReference type="AlphaFoldDB" id="A0A0R1DNJ8"/>
<sequence length="88" mass="9795">MDSMQLTYFLLLVVTFLGCLLASPVNEDPAAAATLDDVADLGGQEAMEGDRPARWLDGGWGSGWNGGWNRGWSISYSPWRSSYSNYWW</sequence>
<name>A0A0R1DNJ8_DROYA</name>
<protein>
    <submittedName>
        <fullName evidence="2">Uncharacterized protein</fullName>
    </submittedName>
</protein>
<feature type="signal peptide" evidence="1">
    <location>
        <begin position="1"/>
        <end position="22"/>
    </location>
</feature>
<keyword evidence="1" id="KW-0732">Signal</keyword>
<evidence type="ECO:0000256" key="1">
    <source>
        <dbReference type="SAM" id="SignalP"/>
    </source>
</evidence>
<dbReference type="Proteomes" id="UP000002282">
    <property type="component" value="Chromosome 2R"/>
</dbReference>
<proteinExistence type="predicted"/>
<dbReference type="EMBL" id="CM000158">
    <property type="protein sequence ID" value="KRJ98874.1"/>
    <property type="molecule type" value="Genomic_DNA"/>
</dbReference>
<keyword evidence="3" id="KW-1185">Reference proteome</keyword>
<evidence type="ECO:0000313" key="3">
    <source>
        <dbReference type="Proteomes" id="UP000002282"/>
    </source>
</evidence>
<reference evidence="2 3" key="2">
    <citation type="journal article" date="2007" name="PLoS Biol.">
        <title>Principles of genome evolution in the Drosophila melanogaster species group.</title>
        <authorList>
            <person name="Ranz J.M."/>
            <person name="Maurin D."/>
            <person name="Chan Y.S."/>
            <person name="von Grotthuss M."/>
            <person name="Hillier L.W."/>
            <person name="Roote J."/>
            <person name="Ashburner M."/>
            <person name="Bergman C.M."/>
        </authorList>
    </citation>
    <scope>NUCLEOTIDE SEQUENCE [LARGE SCALE GENOMIC DNA]</scope>
    <source>
        <strain evidence="3">Tai18E2 / Tucson 14021-0261.01</strain>
    </source>
</reference>
<feature type="chain" id="PRO_5006402704" evidence="1">
    <location>
        <begin position="23"/>
        <end position="88"/>
    </location>
</feature>
<reference evidence="2 3" key="1">
    <citation type="journal article" date="2007" name="Nature">
        <title>Evolution of genes and genomes on the Drosophila phylogeny.</title>
        <authorList>
            <consortium name="Drosophila 12 Genomes Consortium"/>
            <person name="Clark A.G."/>
            <person name="Eisen M.B."/>
            <person name="Smith D.R."/>
            <person name="Bergman C.M."/>
            <person name="Oliver B."/>
            <person name="Markow T.A."/>
            <person name="Kaufman T.C."/>
            <person name="Kellis M."/>
            <person name="Gelbart W."/>
            <person name="Iyer V.N."/>
            <person name="Pollard D.A."/>
            <person name="Sackton T.B."/>
            <person name="Larracuente A.M."/>
            <person name="Singh N.D."/>
            <person name="Abad J.P."/>
            <person name="Abt D.N."/>
            <person name="Adryan B."/>
            <person name="Aguade M."/>
            <person name="Akashi H."/>
            <person name="Anderson W.W."/>
            <person name="Aquadro C.F."/>
            <person name="Ardell D.H."/>
            <person name="Arguello R."/>
            <person name="Artieri C.G."/>
            <person name="Barbash D.A."/>
            <person name="Barker D."/>
            <person name="Barsanti P."/>
            <person name="Batterham P."/>
            <person name="Batzoglou S."/>
            <person name="Begun D."/>
            <person name="Bhutkar A."/>
            <person name="Blanco E."/>
            <person name="Bosak S.A."/>
            <person name="Bradley R.K."/>
            <person name="Brand A.D."/>
            <person name="Brent M.R."/>
            <person name="Brooks A.N."/>
            <person name="Brown R.H."/>
            <person name="Butlin R.K."/>
            <person name="Caggese C."/>
            <person name="Calvi B.R."/>
            <person name="Bernardo de Carvalho A."/>
            <person name="Caspi A."/>
            <person name="Castrezana S."/>
            <person name="Celniker S.E."/>
            <person name="Chang J.L."/>
            <person name="Chapple C."/>
            <person name="Chatterji S."/>
            <person name="Chinwalla A."/>
            <person name="Civetta A."/>
            <person name="Clifton S.W."/>
            <person name="Comeron J.M."/>
            <person name="Costello J.C."/>
            <person name="Coyne J.A."/>
            <person name="Daub J."/>
            <person name="David R.G."/>
            <person name="Delcher A.L."/>
            <person name="Delehaunty K."/>
            <person name="Do C.B."/>
            <person name="Ebling H."/>
            <person name="Edwards K."/>
            <person name="Eickbush T."/>
            <person name="Evans J.D."/>
            <person name="Filipski A."/>
            <person name="Findeiss S."/>
            <person name="Freyhult E."/>
            <person name="Fulton L."/>
            <person name="Fulton R."/>
            <person name="Garcia A.C."/>
            <person name="Gardiner A."/>
            <person name="Garfield D.A."/>
            <person name="Garvin B.E."/>
            <person name="Gibson G."/>
            <person name="Gilbert D."/>
            <person name="Gnerre S."/>
            <person name="Godfrey J."/>
            <person name="Good R."/>
            <person name="Gotea V."/>
            <person name="Gravely B."/>
            <person name="Greenberg A.J."/>
            <person name="Griffiths-Jones S."/>
            <person name="Gross S."/>
            <person name="Guigo R."/>
            <person name="Gustafson E.A."/>
            <person name="Haerty W."/>
            <person name="Hahn M.W."/>
            <person name="Halligan D.L."/>
            <person name="Halpern A.L."/>
            <person name="Halter G.M."/>
            <person name="Han M.V."/>
            <person name="Heger A."/>
            <person name="Hillier L."/>
            <person name="Hinrichs A.S."/>
            <person name="Holmes I."/>
            <person name="Hoskins R.A."/>
            <person name="Hubisz M.J."/>
            <person name="Hultmark D."/>
            <person name="Huntley M.A."/>
            <person name="Jaffe D.B."/>
            <person name="Jagadeeshan S."/>
            <person name="Jeck W.R."/>
            <person name="Johnson J."/>
            <person name="Jones C.D."/>
            <person name="Jordan W.C."/>
            <person name="Karpen G.H."/>
            <person name="Kataoka E."/>
            <person name="Keightley P.D."/>
            <person name="Kheradpour P."/>
            <person name="Kirkness E.F."/>
            <person name="Koerich L.B."/>
            <person name="Kristiansen K."/>
            <person name="Kudrna D."/>
            <person name="Kulathinal R.J."/>
            <person name="Kumar S."/>
            <person name="Kwok R."/>
            <person name="Lander E."/>
            <person name="Langley C.H."/>
            <person name="Lapoint R."/>
            <person name="Lazzaro B.P."/>
            <person name="Lee S.J."/>
            <person name="Levesque L."/>
            <person name="Li R."/>
            <person name="Lin C.F."/>
            <person name="Lin M.F."/>
            <person name="Lindblad-Toh K."/>
            <person name="Llopart A."/>
            <person name="Long M."/>
            <person name="Low L."/>
            <person name="Lozovsky E."/>
            <person name="Lu J."/>
            <person name="Luo M."/>
            <person name="Machado C.A."/>
            <person name="Makalowski W."/>
            <person name="Marzo M."/>
            <person name="Matsuda M."/>
            <person name="Matzkin L."/>
            <person name="McAllister B."/>
            <person name="McBride C.S."/>
            <person name="McKernan B."/>
            <person name="McKernan K."/>
            <person name="Mendez-Lago M."/>
            <person name="Minx P."/>
            <person name="Mollenhauer M.U."/>
            <person name="Montooth K."/>
            <person name="Mount S.M."/>
            <person name="Mu X."/>
            <person name="Myers E."/>
            <person name="Negre B."/>
            <person name="Newfeld S."/>
            <person name="Nielsen R."/>
            <person name="Noor M.A."/>
            <person name="O'Grady P."/>
            <person name="Pachter L."/>
            <person name="Papaceit M."/>
            <person name="Parisi M.J."/>
            <person name="Parisi M."/>
            <person name="Parts L."/>
            <person name="Pedersen J.S."/>
            <person name="Pesole G."/>
            <person name="Phillippy A.M."/>
            <person name="Ponting C.P."/>
            <person name="Pop M."/>
            <person name="Porcelli D."/>
            <person name="Powell J.R."/>
            <person name="Prohaska S."/>
            <person name="Pruitt K."/>
            <person name="Puig M."/>
            <person name="Quesneville H."/>
            <person name="Ram K.R."/>
            <person name="Rand D."/>
            <person name="Rasmussen M.D."/>
            <person name="Reed L.K."/>
            <person name="Reenan R."/>
            <person name="Reily A."/>
            <person name="Remington K.A."/>
            <person name="Rieger T.T."/>
            <person name="Ritchie M.G."/>
            <person name="Robin C."/>
            <person name="Rogers Y.H."/>
            <person name="Rohde C."/>
            <person name="Rozas J."/>
            <person name="Rubenfield M.J."/>
            <person name="Ruiz A."/>
            <person name="Russo S."/>
            <person name="Salzberg S.L."/>
            <person name="Sanchez-Gracia A."/>
            <person name="Saranga D.J."/>
            <person name="Sato H."/>
            <person name="Schaeffer S.W."/>
            <person name="Schatz M.C."/>
            <person name="Schlenke T."/>
            <person name="Schwartz R."/>
            <person name="Segarra C."/>
            <person name="Singh R.S."/>
            <person name="Sirot L."/>
            <person name="Sirota M."/>
            <person name="Sisneros N.B."/>
            <person name="Smith C.D."/>
            <person name="Smith T.F."/>
            <person name="Spieth J."/>
            <person name="Stage D.E."/>
            <person name="Stark A."/>
            <person name="Stephan W."/>
            <person name="Strausberg R.L."/>
            <person name="Strempel S."/>
            <person name="Sturgill D."/>
            <person name="Sutton G."/>
            <person name="Sutton G.G."/>
            <person name="Tao W."/>
            <person name="Teichmann S."/>
            <person name="Tobari Y.N."/>
            <person name="Tomimura Y."/>
            <person name="Tsolas J.M."/>
            <person name="Valente V.L."/>
            <person name="Venter E."/>
            <person name="Venter J.C."/>
            <person name="Vicario S."/>
            <person name="Vieira F.G."/>
            <person name="Vilella A.J."/>
            <person name="Villasante A."/>
            <person name="Walenz B."/>
            <person name="Wang J."/>
            <person name="Wasserman M."/>
            <person name="Watts T."/>
            <person name="Wilson D."/>
            <person name="Wilson R.K."/>
            <person name="Wing R.A."/>
            <person name="Wolfner M.F."/>
            <person name="Wong A."/>
            <person name="Wong G.K."/>
            <person name="Wu C.I."/>
            <person name="Wu G."/>
            <person name="Yamamoto D."/>
            <person name="Yang H.P."/>
            <person name="Yang S.P."/>
            <person name="Yorke J.A."/>
            <person name="Yoshida K."/>
            <person name="Zdobnov E."/>
            <person name="Zhang P."/>
            <person name="Zhang Y."/>
            <person name="Zimin A.V."/>
            <person name="Baldwin J."/>
            <person name="Abdouelleil A."/>
            <person name="Abdulkadir J."/>
            <person name="Abebe A."/>
            <person name="Abera B."/>
            <person name="Abreu J."/>
            <person name="Acer S.C."/>
            <person name="Aftuck L."/>
            <person name="Alexander A."/>
            <person name="An P."/>
            <person name="Anderson E."/>
            <person name="Anderson S."/>
            <person name="Arachi H."/>
            <person name="Azer M."/>
            <person name="Bachantsang P."/>
            <person name="Barry A."/>
            <person name="Bayul T."/>
            <person name="Berlin A."/>
            <person name="Bessette D."/>
            <person name="Bloom T."/>
            <person name="Blye J."/>
            <person name="Boguslavskiy L."/>
            <person name="Bonnet C."/>
            <person name="Boukhgalter B."/>
            <person name="Bourzgui I."/>
            <person name="Brown A."/>
            <person name="Cahill P."/>
            <person name="Channer S."/>
            <person name="Cheshatsang Y."/>
            <person name="Chuda L."/>
            <person name="Citroen M."/>
            <person name="Collymore A."/>
            <person name="Cooke P."/>
            <person name="Costello M."/>
            <person name="D'Aco K."/>
            <person name="Daza R."/>
            <person name="De Haan G."/>
            <person name="DeGray S."/>
            <person name="DeMaso C."/>
            <person name="Dhargay N."/>
            <person name="Dooley K."/>
            <person name="Dooley E."/>
            <person name="Doricent M."/>
            <person name="Dorje P."/>
            <person name="Dorjee K."/>
            <person name="Dupes A."/>
            <person name="Elong R."/>
            <person name="Falk J."/>
            <person name="Farina A."/>
            <person name="Faro S."/>
            <person name="Ferguson D."/>
            <person name="Fisher S."/>
            <person name="Foley C.D."/>
            <person name="Franke A."/>
            <person name="Friedrich D."/>
            <person name="Gadbois L."/>
            <person name="Gearin G."/>
            <person name="Gearin C.R."/>
            <person name="Giannoukos G."/>
            <person name="Goode T."/>
            <person name="Graham J."/>
            <person name="Grandbois E."/>
            <person name="Grewal S."/>
            <person name="Gyaltsen K."/>
            <person name="Hafez N."/>
            <person name="Hagos B."/>
            <person name="Hall J."/>
            <person name="Henson C."/>
            <person name="Hollinger A."/>
            <person name="Honan T."/>
            <person name="Huard M.D."/>
            <person name="Hughes L."/>
            <person name="Hurhula B."/>
            <person name="Husby M.E."/>
            <person name="Kamat A."/>
            <person name="Kanga B."/>
            <person name="Kashin S."/>
            <person name="Khazanovich D."/>
            <person name="Kisner P."/>
            <person name="Lance K."/>
            <person name="Lara M."/>
            <person name="Lee W."/>
            <person name="Lennon N."/>
            <person name="Letendre F."/>
            <person name="LeVine R."/>
            <person name="Lipovsky A."/>
            <person name="Liu X."/>
            <person name="Liu J."/>
            <person name="Liu S."/>
            <person name="Lokyitsang T."/>
            <person name="Lokyitsang Y."/>
            <person name="Lubonja R."/>
            <person name="Lui A."/>
            <person name="MacDonald P."/>
            <person name="Magnisalis V."/>
            <person name="Maru K."/>
            <person name="Matthews C."/>
            <person name="McCusker W."/>
            <person name="McDonough S."/>
            <person name="Mehta T."/>
            <person name="Meldrim J."/>
            <person name="Meneus L."/>
            <person name="Mihai O."/>
            <person name="Mihalev A."/>
            <person name="Mihova T."/>
            <person name="Mittelman R."/>
            <person name="Mlenga V."/>
            <person name="Montmayeur A."/>
            <person name="Mulrain L."/>
            <person name="Navidi A."/>
            <person name="Naylor J."/>
            <person name="Negash T."/>
            <person name="Nguyen T."/>
            <person name="Nguyen N."/>
            <person name="Nicol R."/>
            <person name="Norbu C."/>
            <person name="Norbu N."/>
            <person name="Novod N."/>
            <person name="O'Neill B."/>
            <person name="Osman S."/>
            <person name="Markiewicz E."/>
            <person name="Oyono O.L."/>
            <person name="Patti C."/>
            <person name="Phunkhang P."/>
            <person name="Pierre F."/>
            <person name="Priest M."/>
            <person name="Raghuraman S."/>
            <person name="Rege F."/>
            <person name="Reyes R."/>
            <person name="Rise C."/>
            <person name="Rogov P."/>
            <person name="Ross K."/>
            <person name="Ryan E."/>
            <person name="Settipalli S."/>
            <person name="Shea T."/>
            <person name="Sherpa N."/>
            <person name="Shi L."/>
            <person name="Shih D."/>
            <person name="Sparrow T."/>
            <person name="Spaulding J."/>
            <person name="Stalker J."/>
            <person name="Stange-Thomann N."/>
            <person name="Stavropoulos S."/>
            <person name="Stone C."/>
            <person name="Strader C."/>
            <person name="Tesfaye S."/>
            <person name="Thomson T."/>
            <person name="Thoulutsang Y."/>
            <person name="Thoulutsang D."/>
            <person name="Topham K."/>
            <person name="Topping I."/>
            <person name="Tsamla T."/>
            <person name="Vassiliev H."/>
            <person name="Vo A."/>
            <person name="Wangchuk T."/>
            <person name="Wangdi T."/>
            <person name="Weiand M."/>
            <person name="Wilkinson J."/>
            <person name="Wilson A."/>
            <person name="Yadav S."/>
            <person name="Young G."/>
            <person name="Yu Q."/>
            <person name="Zembek L."/>
            <person name="Zhong D."/>
            <person name="Zimmer A."/>
            <person name="Zwirko Z."/>
            <person name="Jaffe D.B."/>
            <person name="Alvarez P."/>
            <person name="Brockman W."/>
            <person name="Butler J."/>
            <person name="Chin C."/>
            <person name="Gnerre S."/>
            <person name="Grabherr M."/>
            <person name="Kleber M."/>
            <person name="Mauceli E."/>
            <person name="MacCallum I."/>
        </authorList>
    </citation>
    <scope>NUCLEOTIDE SEQUENCE [LARGE SCALE GENOMIC DNA]</scope>
    <source>
        <strain evidence="3">Tai18E2 / Tucson 14021-0261.01</strain>
    </source>
</reference>
<evidence type="ECO:0000313" key="2">
    <source>
        <dbReference type="EMBL" id="KRJ98874.1"/>
    </source>
</evidence>
<accession>A0A0R1DNJ8</accession>